<proteinExistence type="predicted"/>
<accession>A0ABU5SMU3</accession>
<keyword evidence="2" id="KW-1185">Reference proteome</keyword>
<comment type="caution">
    <text evidence="1">The sequence shown here is derived from an EMBL/GenBank/DDBJ whole genome shotgun (WGS) entry which is preliminary data.</text>
</comment>
<dbReference type="RefSeq" id="WP_323261073.1">
    <property type="nucleotide sequence ID" value="NZ_JAYGIM010000014.1"/>
</dbReference>
<organism evidence="1 2">
    <name type="scientific">Arcicella lustrica</name>
    <dbReference type="NCBI Taxonomy" id="2984196"/>
    <lineage>
        <taxon>Bacteria</taxon>
        <taxon>Pseudomonadati</taxon>
        <taxon>Bacteroidota</taxon>
        <taxon>Cytophagia</taxon>
        <taxon>Cytophagales</taxon>
        <taxon>Flectobacillaceae</taxon>
        <taxon>Arcicella</taxon>
    </lineage>
</organism>
<gene>
    <name evidence="1" type="ORF">VB798_18535</name>
</gene>
<name>A0ABU5SMU3_9BACT</name>
<reference evidence="1 2" key="1">
    <citation type="submission" date="2023-12" db="EMBL/GenBank/DDBJ databases">
        <title>Novel species of the genus Arcicella isolated from rivers.</title>
        <authorList>
            <person name="Lu H."/>
        </authorList>
    </citation>
    <scope>NUCLEOTIDE SEQUENCE [LARGE SCALE GENOMIC DNA]</scope>
    <source>
        <strain evidence="1 2">DC25W</strain>
    </source>
</reference>
<evidence type="ECO:0000313" key="1">
    <source>
        <dbReference type="EMBL" id="MEA5428595.1"/>
    </source>
</evidence>
<protein>
    <submittedName>
        <fullName evidence="1">Uncharacterized protein</fullName>
    </submittedName>
</protein>
<sequence length="423" mass="49684">MSPLKSFDRYCELKKELSLEIEGFDYSILLSTDLIKLTYRMYDNDYFSLKKIVRQLFKIPNLKEIKKAFLLKNSLITVSANRSDYNELINEIRTFVNDSDFIPLYKIADRLYYNFNLLITFKVFFYFLFSYSKEFNIKERVYLASRALFYRNVLKSLSELFLDFDTTDKKYIAFNSSFDNECLLTEFFNSIGIKTYQLSHGLSYIDYKLFKPFDCITAENIRAKTVLVWGESSKKDLILNYSFSDLRIIVAGNPKYSLKKITVKQTFKCCAVFLARDIYQDGNIMLINILGKLAIDLGIEFHIKLHPLSNKEILSEAISVNRLAFIPIDYTIKEILEDNQYDFAICYNTTVYFEAMYYGLIPFRFGYMENENFKGLDDIFVSQLELQNLMSLFQTKSHSELNKSIETILVQNLGMGINNYHKI</sequence>
<evidence type="ECO:0000313" key="2">
    <source>
        <dbReference type="Proteomes" id="UP001302222"/>
    </source>
</evidence>
<dbReference type="EMBL" id="JAYGIM010000014">
    <property type="protein sequence ID" value="MEA5428595.1"/>
    <property type="molecule type" value="Genomic_DNA"/>
</dbReference>
<dbReference type="Proteomes" id="UP001302222">
    <property type="component" value="Unassembled WGS sequence"/>
</dbReference>